<protein>
    <submittedName>
        <fullName evidence="2">Uncharacterized protein</fullName>
    </submittedName>
</protein>
<name>A0A915I6K2_ROMCU</name>
<evidence type="ECO:0000313" key="2">
    <source>
        <dbReference type="WBParaSite" id="nRc.2.0.1.t09768-RA"/>
    </source>
</evidence>
<evidence type="ECO:0000313" key="1">
    <source>
        <dbReference type="Proteomes" id="UP000887565"/>
    </source>
</evidence>
<keyword evidence="1" id="KW-1185">Reference proteome</keyword>
<organism evidence="1 2">
    <name type="scientific">Romanomermis culicivorax</name>
    <name type="common">Nematode worm</name>
    <dbReference type="NCBI Taxonomy" id="13658"/>
    <lineage>
        <taxon>Eukaryota</taxon>
        <taxon>Metazoa</taxon>
        <taxon>Ecdysozoa</taxon>
        <taxon>Nematoda</taxon>
        <taxon>Enoplea</taxon>
        <taxon>Dorylaimia</taxon>
        <taxon>Mermithida</taxon>
        <taxon>Mermithoidea</taxon>
        <taxon>Mermithidae</taxon>
        <taxon>Romanomermis</taxon>
    </lineage>
</organism>
<dbReference type="WBParaSite" id="nRc.2.0.1.t09768-RA">
    <property type="protein sequence ID" value="nRc.2.0.1.t09768-RA"/>
    <property type="gene ID" value="nRc.2.0.1.g09768"/>
</dbReference>
<dbReference type="AlphaFoldDB" id="A0A915I6K2"/>
<dbReference type="Proteomes" id="UP000887565">
    <property type="component" value="Unplaced"/>
</dbReference>
<reference evidence="2" key="1">
    <citation type="submission" date="2022-11" db="UniProtKB">
        <authorList>
            <consortium name="WormBaseParasite"/>
        </authorList>
    </citation>
    <scope>IDENTIFICATION</scope>
</reference>
<sequence length="79" mass="8950">RKNNEIVQKSLLEKAINVSLVKDGELIIKDVQSFICHSKYAVNFVFHCHMPTNFAERHIIMAFTNDGASVMLCIDKDVA</sequence>
<proteinExistence type="predicted"/>
<accession>A0A915I6K2</accession>